<dbReference type="FunFam" id="1.10.8.270:FF:000001">
    <property type="entry name" value="TBC1 domain family member 1"/>
    <property type="match status" value="1"/>
</dbReference>
<feature type="compositionally biased region" description="Pro residues" evidence="12">
    <location>
        <begin position="1190"/>
        <end position="1203"/>
    </location>
</feature>
<feature type="coiled-coil region" evidence="11">
    <location>
        <begin position="1048"/>
        <end position="1138"/>
    </location>
</feature>
<sequence>MATQMGSEEGFKATIAEYLESLPTQFCRRVFSNPAACLAIFRLLSTVGKQLVMSMLYLETAIKLQDIYQWAKVEHQPLVRSKVHQLRKLQILAEERGTVSLNPVFREQLRNALTGGGDFSSFGIPFTGSTGNRGVSKKWLASYANDRWEAILHFMVGHSADAEPPSESVRGILRMSRLMEDSEDGMKITNSGFQFLLQDPGSQVWTVLLQYLRLAEMQDMDVVEVLNFMFQLVSLQLGRPYSTEALTRNQQKMLSELCSFGLLYQDNVGAPQFYPTHLITSLSSSGASHSGPSGVDNAAAAASGTGRSAIPTGAKATGELAKPSSQGFIILETNCRMYAYTNSALQIAILNLFVHLVNRFPNFITGALTRDSIRRALMRGITADQIITFLTTHAHPQMQGRTPVLPITVTDQIRLWEQERNRLRPTAAYFYKDFGQKQEYERMFKYAQDIGVIIWASNEKRQLVRTTTCYAIVVSIHFSASGHQKTDSAIEDVALMLARAKVANDLLFKDPKRVVIEDGFLQADKDTLRSLIDVSSPAPMSDSGERVEVDMNSYAVYPEGDERALPGFILSCMTMEELDRVTGAWEEGLETLSDGDFWRAVISDLDGLSRRAPLHLSAKIRAGIPALIRGVVWQTLTQARSTYLQTVYTQLVKEYSPHERVIRRDLTRTFPKIPVFKSEGGCGQQRLFRILKAYSLYDAEVGYCQGLGFIIGPLLMSMGECEAFCVLVRLMETYDLRGMFTEDMAGLHLRLYQFQELATEIAGDVVAHLDHHGVVPAMYVPSWFLSLFAYTMPLSFVLRAMDVIVAEGAPESIMRIGIALLQRNAEHILRQDDFESAMAAVNSGLYDDANNARDRPGYVLQEAAKLSAVVTRQRLDELEAQYCREQGVVLKGRQSTSTQATQVATPTAQQAITKFLGWPWGKDQGLTPQPASATRIRPRASEAGRISPRVLELTEAQQLQSQQLREQVLMELQSQSSAPATVLGEIKTRESAESTKTAVAESSDVEEPPRSAAVQGHRDGTWRNEVLEPLNRQLHDARVTCASHRDALVALQADHELLRAELAAAKADRAELASDNEQLRMLLRRAEAATTAADERAEYAGERSKRAEDMLIAARVELAEADEERALLVRQLSNLRNSSQSGHDEPVERARLLSVDGGSRPTPASTRFSISSIGSAIRGAITSPRQQDPPMSPPPMALSPPPLATRQHSSIPLASLHRSKTTPPGTVIATSPLPSSRNTINSSIIN</sequence>
<dbReference type="InterPro" id="IPR040662">
    <property type="entry name" value="Tfb2_C"/>
</dbReference>
<feature type="domain" description="Rab-GAP TBC" evidence="13">
    <location>
        <begin position="623"/>
        <end position="808"/>
    </location>
</feature>
<feature type="region of interest" description="Disordered" evidence="12">
    <location>
        <begin position="923"/>
        <end position="942"/>
    </location>
</feature>
<comment type="subcellular location">
    <subcellularLocation>
        <location evidence="2 10">Nucleus</location>
    </subcellularLocation>
</comment>
<dbReference type="InterPro" id="IPR035969">
    <property type="entry name" value="Rab-GAP_TBC_sf"/>
</dbReference>
<evidence type="ECO:0000259" key="13">
    <source>
        <dbReference type="PROSITE" id="PS50086"/>
    </source>
</evidence>
<dbReference type="InterPro" id="IPR000195">
    <property type="entry name" value="Rab-GAP-TBC_dom"/>
</dbReference>
<evidence type="ECO:0000256" key="8">
    <source>
        <dbReference type="ARBA" id="ARBA00023204"/>
    </source>
</evidence>
<dbReference type="AlphaFoldDB" id="A0A9W8GI40"/>
<dbReference type="SUPFAM" id="SSF47923">
    <property type="entry name" value="Ypt/Rab-GAP domain of gyp1p"/>
    <property type="match status" value="2"/>
</dbReference>
<dbReference type="GO" id="GO:0005675">
    <property type="term" value="C:transcription factor TFIIH holo complex"/>
    <property type="evidence" value="ECO:0007669"/>
    <property type="project" value="TreeGrafter"/>
</dbReference>
<evidence type="ECO:0000256" key="1">
    <source>
        <dbReference type="ARBA" id="ARBA00002817"/>
    </source>
</evidence>
<keyword evidence="4" id="KW-0343">GTPase activation</keyword>
<comment type="function">
    <text evidence="1">Component of the general transcription and DNA repair factor IIH (TFIIH) core complex, which is involved in general and transcription-coupled nucleotide excision repair (NER) of damaged DNA and, when complexed to TFIIK, in RNA transcription by RNA polymerase II. In NER, TFIIH acts by opening DNA around the lesion to allow the excision of the damaged oligonucleotide and its replacement by a new DNA fragment. In transcription, TFIIH has an essential role in transcription initiation. When the pre-initiation complex (PIC) has been established, TFIIH is required for promoter opening and promoter escape. Phosphorylation of the C-terminal tail (CTD) of the largest subunit of RNA polymerase II by the kinase module TFIIK controls the initiation of transcription.</text>
</comment>
<keyword evidence="7 10" id="KW-0804">Transcription</keyword>
<evidence type="ECO:0000256" key="2">
    <source>
        <dbReference type="ARBA" id="ARBA00004123"/>
    </source>
</evidence>
<gene>
    <name evidence="14" type="primary">TFB2</name>
    <name evidence="14" type="ORF">IWW39_005183</name>
</gene>
<evidence type="ECO:0000256" key="9">
    <source>
        <dbReference type="ARBA" id="ARBA00023242"/>
    </source>
</evidence>
<dbReference type="GO" id="GO:0001671">
    <property type="term" value="F:ATPase activator activity"/>
    <property type="evidence" value="ECO:0007669"/>
    <property type="project" value="InterPro"/>
</dbReference>
<feature type="compositionally biased region" description="Low complexity" evidence="12">
    <location>
        <begin position="1235"/>
        <end position="1246"/>
    </location>
</feature>
<dbReference type="Gene3D" id="3.30.70.2610">
    <property type="match status" value="1"/>
</dbReference>
<evidence type="ECO:0000256" key="6">
    <source>
        <dbReference type="ARBA" id="ARBA00023015"/>
    </source>
</evidence>
<comment type="function">
    <text evidence="10">Component of the general transcription and DNA repair factor IIH (TFIIH) core complex which is involved in general and transcription-coupled nucleotide excision repair (NER) of damaged DNA.</text>
</comment>
<keyword evidence="5 10" id="KW-0227">DNA damage</keyword>
<dbReference type="OrthoDB" id="159449at2759"/>
<proteinExistence type="inferred from homology"/>
<feature type="region of interest" description="Disordered" evidence="12">
    <location>
        <begin position="989"/>
        <end position="1017"/>
    </location>
</feature>
<dbReference type="Pfam" id="PF18307">
    <property type="entry name" value="Tfb2_C"/>
    <property type="match status" value="1"/>
</dbReference>
<keyword evidence="6 10" id="KW-0805">Transcription regulation</keyword>
<keyword evidence="11" id="KW-0175">Coiled coil</keyword>
<evidence type="ECO:0000256" key="11">
    <source>
        <dbReference type="SAM" id="Coils"/>
    </source>
</evidence>
<dbReference type="PROSITE" id="PS50086">
    <property type="entry name" value="TBC_RABGAP"/>
    <property type="match status" value="1"/>
</dbReference>
<protein>
    <recommendedName>
        <fullName evidence="10">RNA polymerase II transcription factor B subunit 2</fullName>
    </recommendedName>
</protein>
<keyword evidence="15" id="KW-1185">Reference proteome</keyword>
<accession>A0A9W8GI40</accession>
<evidence type="ECO:0000256" key="7">
    <source>
        <dbReference type="ARBA" id="ARBA00023163"/>
    </source>
</evidence>
<evidence type="ECO:0000256" key="5">
    <source>
        <dbReference type="ARBA" id="ARBA00022763"/>
    </source>
</evidence>
<organism evidence="14 15">
    <name type="scientific">Coemansia spiralis</name>
    <dbReference type="NCBI Taxonomy" id="417178"/>
    <lineage>
        <taxon>Eukaryota</taxon>
        <taxon>Fungi</taxon>
        <taxon>Fungi incertae sedis</taxon>
        <taxon>Zoopagomycota</taxon>
        <taxon>Kickxellomycotina</taxon>
        <taxon>Kickxellomycetes</taxon>
        <taxon>Kickxellales</taxon>
        <taxon>Kickxellaceae</taxon>
        <taxon>Coemansia</taxon>
    </lineage>
</organism>
<evidence type="ECO:0000256" key="4">
    <source>
        <dbReference type="ARBA" id="ARBA00022468"/>
    </source>
</evidence>
<comment type="similarity">
    <text evidence="3 10">Belongs to the TFB2 family.</text>
</comment>
<dbReference type="Proteomes" id="UP001151516">
    <property type="component" value="Unassembled WGS sequence"/>
</dbReference>
<evidence type="ECO:0000313" key="14">
    <source>
        <dbReference type="EMBL" id="KAJ2683988.1"/>
    </source>
</evidence>
<name>A0A9W8GI40_9FUNG</name>
<dbReference type="Pfam" id="PF03849">
    <property type="entry name" value="Tfb2"/>
    <property type="match status" value="1"/>
</dbReference>
<dbReference type="PANTHER" id="PTHR13152:SF0">
    <property type="entry name" value="GENERAL TRANSCRIPTION FACTOR IIH SUBUNIT 4"/>
    <property type="match status" value="1"/>
</dbReference>
<dbReference type="GO" id="GO:0005096">
    <property type="term" value="F:GTPase activator activity"/>
    <property type="evidence" value="ECO:0007669"/>
    <property type="project" value="UniProtKB-KW"/>
</dbReference>
<dbReference type="Gene3D" id="1.10.472.80">
    <property type="entry name" value="Ypt/Rab-GAP domain of gyp1p, domain 3"/>
    <property type="match status" value="1"/>
</dbReference>
<evidence type="ECO:0000256" key="10">
    <source>
        <dbReference type="RuleBase" id="RU364024"/>
    </source>
</evidence>
<dbReference type="EMBL" id="JANBTX010000243">
    <property type="protein sequence ID" value="KAJ2683988.1"/>
    <property type="molecule type" value="Genomic_DNA"/>
</dbReference>
<keyword evidence="9 10" id="KW-0539">Nucleus</keyword>
<reference evidence="14" key="1">
    <citation type="submission" date="2022-07" db="EMBL/GenBank/DDBJ databases">
        <title>Phylogenomic reconstructions and comparative analyses of Kickxellomycotina fungi.</title>
        <authorList>
            <person name="Reynolds N.K."/>
            <person name="Stajich J.E."/>
            <person name="Barry K."/>
            <person name="Grigoriev I.V."/>
            <person name="Crous P."/>
            <person name="Smith M.E."/>
        </authorList>
    </citation>
    <scope>NUCLEOTIDE SEQUENCE</scope>
    <source>
        <strain evidence="14">CBS 109367</strain>
    </source>
</reference>
<evidence type="ECO:0000256" key="12">
    <source>
        <dbReference type="SAM" id="MobiDB-lite"/>
    </source>
</evidence>
<dbReference type="Gene3D" id="1.10.8.270">
    <property type="entry name" value="putative rabgap domain of human tbc1 domain family member 14 like domains"/>
    <property type="match status" value="1"/>
</dbReference>
<dbReference type="InterPro" id="IPR004598">
    <property type="entry name" value="TFIIH_p52/Tfb2"/>
</dbReference>
<dbReference type="SMART" id="SM00164">
    <property type="entry name" value="TBC"/>
    <property type="match status" value="1"/>
</dbReference>
<dbReference type="GO" id="GO:0000439">
    <property type="term" value="C:transcription factor TFIIH core complex"/>
    <property type="evidence" value="ECO:0007669"/>
    <property type="project" value="InterPro"/>
</dbReference>
<evidence type="ECO:0000313" key="15">
    <source>
        <dbReference type="Proteomes" id="UP001151516"/>
    </source>
</evidence>
<evidence type="ECO:0000256" key="3">
    <source>
        <dbReference type="ARBA" id="ARBA00007132"/>
    </source>
</evidence>
<dbReference type="PANTHER" id="PTHR13152">
    <property type="entry name" value="TFIIH, POLYPEPTIDE 4"/>
    <property type="match status" value="1"/>
</dbReference>
<dbReference type="NCBIfam" id="TIGR00625">
    <property type="entry name" value="tfb2"/>
    <property type="match status" value="1"/>
</dbReference>
<feature type="compositionally biased region" description="Polar residues" evidence="12">
    <location>
        <begin position="1221"/>
        <end position="1234"/>
    </location>
</feature>
<dbReference type="GO" id="GO:0006289">
    <property type="term" value="P:nucleotide-excision repair"/>
    <property type="evidence" value="ECO:0007669"/>
    <property type="project" value="InterPro"/>
</dbReference>
<dbReference type="Gene3D" id="1.10.10.750">
    <property type="entry name" value="Ypt/Rab-GAP domain of gyp1p, domain 1"/>
    <property type="match status" value="1"/>
</dbReference>
<keyword evidence="8 10" id="KW-0234">DNA repair</keyword>
<dbReference type="GO" id="GO:0003690">
    <property type="term" value="F:double-stranded DNA binding"/>
    <property type="evidence" value="ECO:0007669"/>
    <property type="project" value="TreeGrafter"/>
</dbReference>
<feature type="region of interest" description="Disordered" evidence="12">
    <location>
        <begin position="1181"/>
        <end position="1246"/>
    </location>
</feature>
<dbReference type="Pfam" id="PF23436">
    <property type="entry name" value="RabGap-TBC_2"/>
    <property type="match status" value="1"/>
</dbReference>
<comment type="caution">
    <text evidence="14">The sequence shown here is derived from an EMBL/GenBank/DDBJ whole genome shotgun (WGS) entry which is preliminary data.</text>
</comment>